<organism evidence="2 3">
    <name type="scientific">Arenibacter antarcticus</name>
    <dbReference type="NCBI Taxonomy" id="2040469"/>
    <lineage>
        <taxon>Bacteria</taxon>
        <taxon>Pseudomonadati</taxon>
        <taxon>Bacteroidota</taxon>
        <taxon>Flavobacteriia</taxon>
        <taxon>Flavobacteriales</taxon>
        <taxon>Flavobacteriaceae</taxon>
        <taxon>Arenibacter</taxon>
    </lineage>
</organism>
<keyword evidence="1" id="KW-1133">Transmembrane helix</keyword>
<sequence length="182" mass="19912">MKLNKYTKRAFIGGVICMLFIALGTILLGRLSGYEAKVLIKSSLDGMNTLCNTIALASATILALLLTLLGLSSSSKSELKKEFYLDVLRIAKLDTIIFIAAVITFLLFNLPITESDNVPNNWFNILYYISLGISSILSAGLIVVVLLLYNTVVNLIKIVGLGVKNHPMAISEEKKDSKENIE</sequence>
<comment type="caution">
    <text evidence="2">The sequence shown here is derived from an EMBL/GenBank/DDBJ whole genome shotgun (WGS) entry which is preliminary data.</text>
</comment>
<reference evidence="3" key="1">
    <citation type="journal article" date="2019" name="Int. J. Syst. Evol. Microbiol.">
        <title>The Global Catalogue of Microorganisms (GCM) 10K type strain sequencing project: providing services to taxonomists for standard genome sequencing and annotation.</title>
        <authorList>
            <consortium name="The Broad Institute Genomics Platform"/>
            <consortium name="The Broad Institute Genome Sequencing Center for Infectious Disease"/>
            <person name="Wu L."/>
            <person name="Ma J."/>
        </authorList>
    </citation>
    <scope>NUCLEOTIDE SEQUENCE [LARGE SCALE GENOMIC DNA]</scope>
    <source>
        <strain evidence="3">KCTC 52924</strain>
    </source>
</reference>
<dbReference type="EMBL" id="JBHUOK010000030">
    <property type="protein sequence ID" value="MFD2790083.1"/>
    <property type="molecule type" value="Genomic_DNA"/>
</dbReference>
<dbReference type="Proteomes" id="UP001597532">
    <property type="component" value="Unassembled WGS sequence"/>
</dbReference>
<feature type="transmembrane region" description="Helical" evidence="1">
    <location>
        <begin position="53"/>
        <end position="72"/>
    </location>
</feature>
<evidence type="ECO:0000256" key="1">
    <source>
        <dbReference type="SAM" id="Phobius"/>
    </source>
</evidence>
<evidence type="ECO:0000313" key="3">
    <source>
        <dbReference type="Proteomes" id="UP001597532"/>
    </source>
</evidence>
<dbReference type="RefSeq" id="WP_251805893.1">
    <property type="nucleotide sequence ID" value="NZ_CP166679.1"/>
</dbReference>
<keyword evidence="1" id="KW-0472">Membrane</keyword>
<gene>
    <name evidence="2" type="ORF">ACFS1K_09940</name>
</gene>
<name>A0ABW5VEN2_9FLAO</name>
<keyword evidence="1" id="KW-0812">Transmembrane</keyword>
<accession>A0ABW5VEN2</accession>
<feature type="transmembrane region" description="Helical" evidence="1">
    <location>
        <begin position="12"/>
        <end position="33"/>
    </location>
</feature>
<feature type="transmembrane region" description="Helical" evidence="1">
    <location>
        <begin position="93"/>
        <end position="113"/>
    </location>
</feature>
<proteinExistence type="predicted"/>
<evidence type="ECO:0000313" key="2">
    <source>
        <dbReference type="EMBL" id="MFD2790083.1"/>
    </source>
</evidence>
<keyword evidence="3" id="KW-1185">Reference proteome</keyword>
<feature type="transmembrane region" description="Helical" evidence="1">
    <location>
        <begin position="125"/>
        <end position="149"/>
    </location>
</feature>
<protein>
    <submittedName>
        <fullName evidence="2">Uncharacterized protein</fullName>
    </submittedName>
</protein>